<evidence type="ECO:0000313" key="12">
    <source>
        <dbReference type="EMBL" id="BAK35447.1"/>
    </source>
</evidence>
<feature type="domain" description="NADH:flavin oxidoreductase/NADH oxidase N-terminal" evidence="10">
    <location>
        <begin position="6"/>
        <end position="339"/>
    </location>
</feature>
<dbReference type="Proteomes" id="UP000007947">
    <property type="component" value="Chromosome"/>
</dbReference>
<dbReference type="Gene3D" id="3.20.20.70">
    <property type="entry name" value="Aldolase class I"/>
    <property type="match status" value="1"/>
</dbReference>
<dbReference type="eggNOG" id="COG0446">
    <property type="taxonomic scope" value="Bacteria"/>
</dbReference>
<evidence type="ECO:0000259" key="11">
    <source>
        <dbReference type="Pfam" id="PF07992"/>
    </source>
</evidence>
<dbReference type="Pfam" id="PF00724">
    <property type="entry name" value="Oxidored_FMN"/>
    <property type="match status" value="1"/>
</dbReference>
<feature type="domain" description="FAD/NAD(P)-binding" evidence="11">
    <location>
        <begin position="379"/>
        <end position="485"/>
    </location>
</feature>
<evidence type="ECO:0000256" key="5">
    <source>
        <dbReference type="ARBA" id="ARBA00022643"/>
    </source>
</evidence>
<dbReference type="AlphaFoldDB" id="F5XFP0"/>
<dbReference type="Gene3D" id="3.40.50.720">
    <property type="entry name" value="NAD(P)-binding Rossmann-like Domain"/>
    <property type="match status" value="1"/>
</dbReference>
<keyword evidence="9" id="KW-0411">Iron-sulfur</keyword>
<reference evidence="12 13" key="1">
    <citation type="submission" date="2011-05" db="EMBL/GenBank/DDBJ databases">
        <title>Whole genome sequence of Microlunatus phosphovorus NM-1.</title>
        <authorList>
            <person name="Hosoyama A."/>
            <person name="Sasaki K."/>
            <person name="Harada T."/>
            <person name="Igarashi R."/>
            <person name="Kawakoshi A."/>
            <person name="Sasagawa M."/>
            <person name="Fukada J."/>
            <person name="Nakamura S."/>
            <person name="Katano Y."/>
            <person name="Hanada S."/>
            <person name="Kamagata Y."/>
            <person name="Nakamura N."/>
            <person name="Yamazaki S."/>
            <person name="Fujita N."/>
        </authorList>
    </citation>
    <scope>NUCLEOTIDE SEQUENCE [LARGE SCALE GENOMIC DNA]</scope>
    <source>
        <strain evidence="13">ATCC 700054 / DSM 10555 / JCM 9379 / NBRC 101784 / NCIMB 13414 / VKM Ac-1990 / NM-1</strain>
    </source>
</reference>
<keyword evidence="5" id="KW-0288">FMN</keyword>
<dbReference type="PANTHER" id="PTHR42917:SF2">
    <property type="entry name" value="2,4-DIENOYL-COA REDUCTASE [(2E)-ENOYL-COA-PRODUCING]"/>
    <property type="match status" value="1"/>
</dbReference>
<dbReference type="GO" id="GO:0010181">
    <property type="term" value="F:FMN binding"/>
    <property type="evidence" value="ECO:0007669"/>
    <property type="project" value="InterPro"/>
</dbReference>
<keyword evidence="7" id="KW-0560">Oxidoreductase</keyword>
<protein>
    <submittedName>
        <fullName evidence="12">Oxidoreductase</fullName>
    </submittedName>
</protein>
<organism evidence="12 13">
    <name type="scientific">Microlunatus phosphovorus (strain ATCC 700054 / DSM 10555 / JCM 9379 / NBRC 101784 / NCIMB 13414 / VKM Ac-1990 / NM-1)</name>
    <dbReference type="NCBI Taxonomy" id="1032480"/>
    <lineage>
        <taxon>Bacteria</taxon>
        <taxon>Bacillati</taxon>
        <taxon>Actinomycetota</taxon>
        <taxon>Actinomycetes</taxon>
        <taxon>Propionibacteriales</taxon>
        <taxon>Propionibacteriaceae</taxon>
        <taxon>Microlunatus</taxon>
    </lineage>
</organism>
<keyword evidence="6" id="KW-0479">Metal-binding</keyword>
<keyword evidence="13" id="KW-1185">Reference proteome</keyword>
<evidence type="ECO:0000256" key="1">
    <source>
        <dbReference type="ARBA" id="ARBA00001917"/>
    </source>
</evidence>
<sequence>MTDDPLLQPFTLGNLTLRNRIVFTPHEPAYTEDGMPKDRYLAYHLERARGGVGLIGIGGSAVVSKDSPAVFGNMDVTRDEIVGWLRNFGDAMHSEDAKVVIQLTHLGWRASNILGDWLPIIAPSRLREPAHRSFTKAMEEFDIDRVVADYAAAAQRVKASGLDAIELIHGGHLLDAFLLDRMNFRDDDYNGDLDNRLRFSLKVIDGIRAAVGDDFVVGVKMVFTDDADGGMREDLATEIAKRYVDHGIDFINLVVGSTSSDAELSRNIPGMGTPSAPNLEICRRVRAQLSVPLLHATRITDAATARFAIEDGCVDLVGMTRAHIADPYLVRKIAEKRDDDIRPCVGANACLDAIYVSGSATCIHNPATGREQTLPQLEPASPQPGKRVVVVGAGPAGLEAARVCAVRGHQVTVLEADSTYGGQVRIAARSKHRRDLIGIVDWRYQQAVKHGVDFRFDVLAEPEDILAENPDVVIIATGGIPDTDYGDVRAEVNDVWDVMQDSLKSKKRVIVFDDHGFYPALDAVERLATNGQEVIYVTPERAIGVDVGGMNSPEYLKTFSTYGVQTVLNERLIKTTRGEGRTVVATLRNEYSDRETELRADALVIDHGTNPNDELYFALKDASRNGGDLDRTALVAGELQPPVDGDGFLLYRIGDAVSSRNVHAALLDALRIGMGL</sequence>
<name>F5XFP0_MICPN</name>
<dbReference type="SUPFAM" id="SSF51905">
    <property type="entry name" value="FAD/NAD(P)-binding domain"/>
    <property type="match status" value="1"/>
</dbReference>
<dbReference type="PRINTS" id="PR00411">
    <property type="entry name" value="PNDRDTASEI"/>
</dbReference>
<evidence type="ECO:0000256" key="7">
    <source>
        <dbReference type="ARBA" id="ARBA00023002"/>
    </source>
</evidence>
<dbReference type="InterPro" id="IPR023753">
    <property type="entry name" value="FAD/NAD-binding_dom"/>
</dbReference>
<dbReference type="Pfam" id="PF07992">
    <property type="entry name" value="Pyr_redox_2"/>
    <property type="match status" value="1"/>
</dbReference>
<gene>
    <name evidence="12" type="ordered locus">MLP_24330</name>
</gene>
<dbReference type="GO" id="GO:0033543">
    <property type="term" value="P:fatty acid beta-oxidation, unsaturated, even number, reductase/isomerase pathway"/>
    <property type="evidence" value="ECO:0007669"/>
    <property type="project" value="TreeGrafter"/>
</dbReference>
<dbReference type="SUPFAM" id="SSF51395">
    <property type="entry name" value="FMN-linked oxidoreductases"/>
    <property type="match status" value="1"/>
</dbReference>
<dbReference type="OrthoDB" id="3169239at2"/>
<dbReference type="GO" id="GO:0046872">
    <property type="term" value="F:metal ion binding"/>
    <property type="evidence" value="ECO:0007669"/>
    <property type="project" value="UniProtKB-KW"/>
</dbReference>
<dbReference type="InterPro" id="IPR051793">
    <property type="entry name" value="NADH:flavin_oxidoreductase"/>
</dbReference>
<keyword evidence="4" id="KW-0285">Flavoprotein</keyword>
<evidence type="ECO:0000256" key="9">
    <source>
        <dbReference type="ARBA" id="ARBA00023014"/>
    </source>
</evidence>
<dbReference type="eggNOG" id="COG1902">
    <property type="taxonomic scope" value="Bacteria"/>
</dbReference>
<dbReference type="Gene3D" id="3.50.50.60">
    <property type="entry name" value="FAD/NAD(P)-binding domain"/>
    <property type="match status" value="1"/>
</dbReference>
<dbReference type="InterPro" id="IPR013785">
    <property type="entry name" value="Aldolase_TIM"/>
</dbReference>
<evidence type="ECO:0000256" key="6">
    <source>
        <dbReference type="ARBA" id="ARBA00022723"/>
    </source>
</evidence>
<evidence type="ECO:0000256" key="3">
    <source>
        <dbReference type="ARBA" id="ARBA00011048"/>
    </source>
</evidence>
<dbReference type="KEGG" id="mph:MLP_24330"/>
<dbReference type="InterPro" id="IPR001155">
    <property type="entry name" value="OxRdtase_FMN_N"/>
</dbReference>
<dbReference type="STRING" id="1032480.MLP_24330"/>
<dbReference type="RefSeq" id="WP_013863317.1">
    <property type="nucleotide sequence ID" value="NC_015635.1"/>
</dbReference>
<dbReference type="GO" id="GO:0008670">
    <property type="term" value="F:2,4-dienoyl-CoA reductase (NADPH) activity"/>
    <property type="evidence" value="ECO:0007669"/>
    <property type="project" value="TreeGrafter"/>
</dbReference>
<dbReference type="InterPro" id="IPR036188">
    <property type="entry name" value="FAD/NAD-bd_sf"/>
</dbReference>
<proteinExistence type="inferred from homology"/>
<comment type="similarity">
    <text evidence="3">In the N-terminal section; belongs to the NADH:flavin oxidoreductase/NADH oxidase family.</text>
</comment>
<evidence type="ECO:0000256" key="8">
    <source>
        <dbReference type="ARBA" id="ARBA00023004"/>
    </source>
</evidence>
<comment type="cofactor">
    <cofactor evidence="2">
        <name>[4Fe-4S] cluster</name>
        <dbReference type="ChEBI" id="CHEBI:49883"/>
    </cofactor>
</comment>
<dbReference type="HOGENOM" id="CLU_012153_1_2_11"/>
<dbReference type="GO" id="GO:0051536">
    <property type="term" value="F:iron-sulfur cluster binding"/>
    <property type="evidence" value="ECO:0007669"/>
    <property type="project" value="UniProtKB-KW"/>
</dbReference>
<evidence type="ECO:0000259" key="10">
    <source>
        <dbReference type="Pfam" id="PF00724"/>
    </source>
</evidence>
<evidence type="ECO:0000256" key="4">
    <source>
        <dbReference type="ARBA" id="ARBA00022630"/>
    </source>
</evidence>
<comment type="cofactor">
    <cofactor evidence="1">
        <name>FMN</name>
        <dbReference type="ChEBI" id="CHEBI:58210"/>
    </cofactor>
</comment>
<keyword evidence="8" id="KW-0408">Iron</keyword>
<dbReference type="PANTHER" id="PTHR42917">
    <property type="entry name" value="2,4-DIENOYL-COA REDUCTASE"/>
    <property type="match status" value="1"/>
</dbReference>
<accession>F5XFP0</accession>
<evidence type="ECO:0000313" key="13">
    <source>
        <dbReference type="Proteomes" id="UP000007947"/>
    </source>
</evidence>
<dbReference type="EMBL" id="AP012204">
    <property type="protein sequence ID" value="BAK35447.1"/>
    <property type="molecule type" value="Genomic_DNA"/>
</dbReference>
<evidence type="ECO:0000256" key="2">
    <source>
        <dbReference type="ARBA" id="ARBA00001966"/>
    </source>
</evidence>